<organism evidence="1 2">
    <name type="scientific">Furfurilactobacillus rossiae DSM 15814</name>
    <dbReference type="NCBI Taxonomy" id="1114972"/>
    <lineage>
        <taxon>Bacteria</taxon>
        <taxon>Bacillati</taxon>
        <taxon>Bacillota</taxon>
        <taxon>Bacilli</taxon>
        <taxon>Lactobacillales</taxon>
        <taxon>Lactobacillaceae</taxon>
        <taxon>Furfurilactobacillus</taxon>
    </lineage>
</organism>
<evidence type="ECO:0000313" key="1">
    <source>
        <dbReference type="EMBL" id="KRL56683.1"/>
    </source>
</evidence>
<name>A0A0R1RU17_9LACO</name>
<reference evidence="1 2" key="1">
    <citation type="journal article" date="2015" name="Genome Announc.">
        <title>Expanding the biotechnology potential of lactobacilli through comparative genomics of 213 strains and associated genera.</title>
        <authorList>
            <person name="Sun Z."/>
            <person name="Harris H.M."/>
            <person name="McCann A."/>
            <person name="Guo C."/>
            <person name="Argimon S."/>
            <person name="Zhang W."/>
            <person name="Yang X."/>
            <person name="Jeffery I.B."/>
            <person name="Cooney J.C."/>
            <person name="Kagawa T.F."/>
            <person name="Liu W."/>
            <person name="Song Y."/>
            <person name="Salvetti E."/>
            <person name="Wrobel A."/>
            <person name="Rasinkangas P."/>
            <person name="Parkhill J."/>
            <person name="Rea M.C."/>
            <person name="O'Sullivan O."/>
            <person name="Ritari J."/>
            <person name="Douillard F.P."/>
            <person name="Paul Ross R."/>
            <person name="Yang R."/>
            <person name="Briner A.E."/>
            <person name="Felis G.E."/>
            <person name="de Vos W.M."/>
            <person name="Barrangou R."/>
            <person name="Klaenhammer T.R."/>
            <person name="Caufield P.W."/>
            <person name="Cui Y."/>
            <person name="Zhang H."/>
            <person name="O'Toole P.W."/>
        </authorList>
    </citation>
    <scope>NUCLEOTIDE SEQUENCE [LARGE SCALE GENOMIC DNA]</scope>
    <source>
        <strain evidence="1 2">DSM 15814</strain>
    </source>
</reference>
<dbReference type="Proteomes" id="UP000051999">
    <property type="component" value="Unassembled WGS sequence"/>
</dbReference>
<protein>
    <submittedName>
        <fullName evidence="1">Uncharacterized protein</fullName>
    </submittedName>
</protein>
<proteinExistence type="predicted"/>
<dbReference type="STRING" id="1114972.FD35_GL001782"/>
<dbReference type="AlphaFoldDB" id="A0A0R1RU17"/>
<gene>
    <name evidence="1" type="ORF">FD35_GL001782</name>
</gene>
<evidence type="ECO:0000313" key="2">
    <source>
        <dbReference type="Proteomes" id="UP000051999"/>
    </source>
</evidence>
<dbReference type="PATRIC" id="fig|1114972.6.peg.1817"/>
<sequence>MEVLAMSNTDQTHKRYLQNSDGSVYWPFTAWDAIVGKPADLIDQPDLAAAIAKIPQPDLTGYLKKDALSSYQTIAAMNAYVLGTDLTNRLQNYVLTNDLPNFDAFAKNADITAALAKKADVGDSFTKAEEKATFATLASVSTIIDGRLPDIDANLAMQILMEGLKVTPNFVTGHLDYETTPTTDSTITGAMMNLYLTKINLREDEKGHMISEVIQ</sequence>
<comment type="caution">
    <text evidence="1">The sequence shown here is derived from an EMBL/GenBank/DDBJ whole genome shotgun (WGS) entry which is preliminary data.</text>
</comment>
<accession>A0A0R1RU17</accession>
<dbReference type="EMBL" id="AZFF01000003">
    <property type="protein sequence ID" value="KRL56683.1"/>
    <property type="molecule type" value="Genomic_DNA"/>
</dbReference>
<keyword evidence="2" id="KW-1185">Reference proteome</keyword>